<dbReference type="WBParaSite" id="SBAD_0000701101-mRNA-1">
    <property type="protein sequence ID" value="SBAD_0000701101-mRNA-1"/>
    <property type="gene ID" value="SBAD_0000701101"/>
</dbReference>
<protein>
    <submittedName>
        <fullName evidence="3">RGS domain-containing protein</fullName>
    </submittedName>
</protein>
<dbReference type="EMBL" id="UZAM01010015">
    <property type="protein sequence ID" value="VDP10738.1"/>
    <property type="molecule type" value="Genomic_DNA"/>
</dbReference>
<reference evidence="1 2" key="2">
    <citation type="submission" date="2018-11" db="EMBL/GenBank/DDBJ databases">
        <authorList>
            <consortium name="Pathogen Informatics"/>
        </authorList>
    </citation>
    <scope>NUCLEOTIDE SEQUENCE [LARGE SCALE GENOMIC DNA]</scope>
</reference>
<sequence length="78" mass="9096">MAWKQRLFYSRTMSKAVAKANANSLEKYDEQLESNFHTTNKVFWQTIRQLRGEEKGSGRVLKDKSGHPLTEVEDIIPR</sequence>
<proteinExistence type="predicted"/>
<organism evidence="3">
    <name type="scientific">Soboliphyme baturini</name>
    <dbReference type="NCBI Taxonomy" id="241478"/>
    <lineage>
        <taxon>Eukaryota</taxon>
        <taxon>Metazoa</taxon>
        <taxon>Ecdysozoa</taxon>
        <taxon>Nematoda</taxon>
        <taxon>Enoplea</taxon>
        <taxon>Dorylaimia</taxon>
        <taxon>Dioctophymatida</taxon>
        <taxon>Dioctophymatoidea</taxon>
        <taxon>Soboliphymatidae</taxon>
        <taxon>Soboliphyme</taxon>
    </lineage>
</organism>
<dbReference type="AlphaFoldDB" id="A0A183IT01"/>
<evidence type="ECO:0000313" key="2">
    <source>
        <dbReference type="Proteomes" id="UP000270296"/>
    </source>
</evidence>
<reference evidence="3" key="1">
    <citation type="submission" date="2016-06" db="UniProtKB">
        <authorList>
            <consortium name="WormBaseParasite"/>
        </authorList>
    </citation>
    <scope>IDENTIFICATION</scope>
</reference>
<dbReference type="Proteomes" id="UP000270296">
    <property type="component" value="Unassembled WGS sequence"/>
</dbReference>
<accession>A0A183IT01</accession>
<keyword evidence="2" id="KW-1185">Reference proteome</keyword>
<evidence type="ECO:0000313" key="1">
    <source>
        <dbReference type="EMBL" id="VDP10738.1"/>
    </source>
</evidence>
<gene>
    <name evidence="1" type="ORF">SBAD_LOCUS6748</name>
</gene>
<evidence type="ECO:0000313" key="3">
    <source>
        <dbReference type="WBParaSite" id="SBAD_0000701101-mRNA-1"/>
    </source>
</evidence>
<name>A0A183IT01_9BILA</name>